<dbReference type="GO" id="GO:0006516">
    <property type="term" value="P:glycoprotein catabolic process"/>
    <property type="evidence" value="ECO:0007669"/>
    <property type="project" value="TreeGrafter"/>
</dbReference>
<dbReference type="Gene3D" id="1.20.1610.10">
    <property type="entry name" value="alpha-1,2-mannosidases domains"/>
    <property type="match status" value="1"/>
</dbReference>
<dbReference type="InterPro" id="IPR050883">
    <property type="entry name" value="PNGase"/>
</dbReference>
<dbReference type="InterPro" id="IPR041371">
    <property type="entry name" value="GH92_N"/>
</dbReference>
<dbReference type="Gene3D" id="2.70.98.10">
    <property type="match status" value="1"/>
</dbReference>
<evidence type="ECO:0000256" key="2">
    <source>
        <dbReference type="ARBA" id="ARBA00011245"/>
    </source>
</evidence>
<evidence type="ECO:0000259" key="5">
    <source>
        <dbReference type="Pfam" id="PF17678"/>
    </source>
</evidence>
<dbReference type="InterPro" id="IPR014718">
    <property type="entry name" value="GH-type_carb-bd"/>
</dbReference>
<dbReference type="SUPFAM" id="SSF48208">
    <property type="entry name" value="Six-hairpin glycosidases"/>
    <property type="match status" value="1"/>
</dbReference>
<gene>
    <name evidence="6" type="ORF">SAMN05421788_101243</name>
</gene>
<feature type="domain" description="Glycosyl hydrolase family 92" evidence="4">
    <location>
        <begin position="271"/>
        <end position="733"/>
    </location>
</feature>
<accession>A0A173MMS7</accession>
<protein>
    <submittedName>
        <fullName evidence="6">Alpha-1,2-mannosidase, putative</fullName>
    </submittedName>
</protein>
<dbReference type="FunFam" id="3.30.2080.10:FF:000001">
    <property type="entry name" value="Alpha-1,2-mannosidase subfamily"/>
    <property type="match status" value="1"/>
</dbReference>
<dbReference type="NCBIfam" id="TIGR01180">
    <property type="entry name" value="aman2_put"/>
    <property type="match status" value="1"/>
</dbReference>
<dbReference type="AlphaFoldDB" id="A0A173MMS7"/>
<dbReference type="Gene3D" id="1.20.1050.60">
    <property type="entry name" value="alpha-1,2-mannosidase"/>
    <property type="match status" value="1"/>
</dbReference>
<evidence type="ECO:0000259" key="4">
    <source>
        <dbReference type="Pfam" id="PF07971"/>
    </source>
</evidence>
<dbReference type="Pfam" id="PF17678">
    <property type="entry name" value="Glyco_hydro_92N"/>
    <property type="match status" value="1"/>
</dbReference>
<comment type="subunit">
    <text evidence="2">Monomer.</text>
</comment>
<evidence type="ECO:0000256" key="1">
    <source>
        <dbReference type="ARBA" id="ARBA00001913"/>
    </source>
</evidence>
<keyword evidence="3" id="KW-0106">Calcium</keyword>
<name>A0A173MMS7_9BACT</name>
<dbReference type="InterPro" id="IPR008928">
    <property type="entry name" value="6-hairpin_glycosidase_sf"/>
</dbReference>
<keyword evidence="7" id="KW-1185">Reference proteome</keyword>
<comment type="cofactor">
    <cofactor evidence="1">
        <name>Ca(2+)</name>
        <dbReference type="ChEBI" id="CHEBI:29108"/>
    </cofactor>
</comment>
<dbReference type="RefSeq" id="WP_076374881.1">
    <property type="nucleotide sequence ID" value="NZ_AP017422.1"/>
</dbReference>
<sequence length="751" mass="83485">MKNKLNKLLHVTAKVTTVIGGLLLGTGVQAQTQKLSGYINPFIGTGAHGHTYPGPTVPFGMVQLSPDNGTAGWDWCSGYHYSDSVIAGFSHTHLSGTGIGDLADISVLPSVNREPNFEKMHSAFSHATEKASAGYYSVMLDDFHIKAELTTSERTGYHRYTFPKSEKAMIRFNLGFAINWDKATETHFKQLDSTTFIGYRYSTGWAKDQRVYFAVRLSKPVREMRLYANNRIVPAVEVKSNSSIACLLFSTQEGEQVQMQVSLSFANEAGALDALNKEKGWAFDKVKEQAVALWEKTLSKVAITTANASLKEVFYTALYHAFEAPVLFSDVNGNYKNVKGNLAHADYPVYTVSSLWDVFRAESPLFTLLQPERVPDIIHSYMDFYNQYGLLPVWDLHFNETNCMTGYHCIPIVADAVLKGMAGVQPEVALEAMKKSAMQNIRGANWYREYGYLPQDKMGSSVTITLEYAYDDWCIAQVAKKLGKEDDYALFMKRSASWKSLFDSTIGFARAKNADGSWVTPFDPYFSEHDEHKAMFTEGNSWQHSWFVPQDVKGLMQAYGGVTPFVTKLDSLFTVSSELKGENTSPDISGLVGQYAHGNEPSHHIAYLYNYAGMPAKTADRVRYITQNLYTNKPDGLCGNEDCGQMSAWFVWSALGFYPVNPASGEYAIGAPLFDKVSIQLPRQKKFTVIAKGVSNTNRYIQKATLNGKPYTASFIKHTDIVRGGELVFTMGSTPSATWGVKALDLPGQNN</sequence>
<dbReference type="PANTHER" id="PTHR12143">
    <property type="entry name" value="PEPTIDE N-GLYCANASE PNGASE -RELATED"/>
    <property type="match status" value="1"/>
</dbReference>
<dbReference type="InterPro" id="IPR012939">
    <property type="entry name" value="Glyco_hydro_92"/>
</dbReference>
<dbReference type="GO" id="GO:0000224">
    <property type="term" value="F:peptide-N4-(N-acetyl-beta-glucosaminyl)asparagine amidase activity"/>
    <property type="evidence" value="ECO:0007669"/>
    <property type="project" value="TreeGrafter"/>
</dbReference>
<evidence type="ECO:0000313" key="6">
    <source>
        <dbReference type="EMBL" id="SIS61728.1"/>
    </source>
</evidence>
<dbReference type="GO" id="GO:0005829">
    <property type="term" value="C:cytosol"/>
    <property type="evidence" value="ECO:0007669"/>
    <property type="project" value="TreeGrafter"/>
</dbReference>
<dbReference type="Pfam" id="PF07971">
    <property type="entry name" value="Glyco_hydro_92"/>
    <property type="match status" value="1"/>
</dbReference>
<dbReference type="KEGG" id="fln:FLA_4834"/>
<evidence type="ECO:0000256" key="3">
    <source>
        <dbReference type="ARBA" id="ARBA00022837"/>
    </source>
</evidence>
<evidence type="ECO:0000313" key="7">
    <source>
        <dbReference type="Proteomes" id="UP000186917"/>
    </source>
</evidence>
<reference evidence="7" key="1">
    <citation type="submission" date="2017-01" db="EMBL/GenBank/DDBJ databases">
        <authorList>
            <person name="Varghese N."/>
            <person name="Submissions S."/>
        </authorList>
    </citation>
    <scope>NUCLEOTIDE SEQUENCE [LARGE SCALE GENOMIC DNA]</scope>
    <source>
        <strain evidence="7">DSM 21054</strain>
    </source>
</reference>
<dbReference type="OrthoDB" id="9804511at2"/>
<dbReference type="InterPro" id="IPR005887">
    <property type="entry name" value="GH92_a_mannosidase_put"/>
</dbReference>
<feature type="domain" description="Glycosyl hydrolase family 92 N-terminal" evidence="5">
    <location>
        <begin position="38"/>
        <end position="264"/>
    </location>
</feature>
<organism evidence="6 7">
    <name type="scientific">Filimonas lacunae</name>
    <dbReference type="NCBI Taxonomy" id="477680"/>
    <lineage>
        <taxon>Bacteria</taxon>
        <taxon>Pseudomonadati</taxon>
        <taxon>Bacteroidota</taxon>
        <taxon>Chitinophagia</taxon>
        <taxon>Chitinophagales</taxon>
        <taxon>Chitinophagaceae</taxon>
        <taxon>Filimonas</taxon>
    </lineage>
</organism>
<dbReference type="Gene3D" id="3.30.2080.10">
    <property type="entry name" value="GH92 mannosidase domain"/>
    <property type="match status" value="1"/>
</dbReference>
<dbReference type="STRING" id="477680.SAMN05421788_101243"/>
<dbReference type="PANTHER" id="PTHR12143:SF39">
    <property type="entry name" value="SECRETED PROTEIN"/>
    <property type="match status" value="1"/>
</dbReference>
<dbReference type="GO" id="GO:0005975">
    <property type="term" value="P:carbohydrate metabolic process"/>
    <property type="evidence" value="ECO:0007669"/>
    <property type="project" value="InterPro"/>
</dbReference>
<dbReference type="EMBL" id="FTOR01000001">
    <property type="protein sequence ID" value="SIS61728.1"/>
    <property type="molecule type" value="Genomic_DNA"/>
</dbReference>
<dbReference type="GO" id="GO:0030246">
    <property type="term" value="F:carbohydrate binding"/>
    <property type="evidence" value="ECO:0007669"/>
    <property type="project" value="InterPro"/>
</dbReference>
<proteinExistence type="predicted"/>
<dbReference type="Proteomes" id="UP000186917">
    <property type="component" value="Unassembled WGS sequence"/>
</dbReference>